<gene>
    <name evidence="2" type="ORF">SAMN05660710_02192</name>
</gene>
<feature type="domain" description="Methyltransferase" evidence="1">
    <location>
        <begin position="45"/>
        <end position="138"/>
    </location>
</feature>
<dbReference type="STRING" id="336292.SAMN05660710_02192"/>
<dbReference type="PANTHER" id="PTHR42912">
    <property type="entry name" value="METHYLTRANSFERASE"/>
    <property type="match status" value="1"/>
</dbReference>
<evidence type="ECO:0000313" key="2">
    <source>
        <dbReference type="EMBL" id="SCY64943.1"/>
    </source>
</evidence>
<keyword evidence="2" id="KW-0808">Transferase</keyword>
<dbReference type="GO" id="GO:0008168">
    <property type="term" value="F:methyltransferase activity"/>
    <property type="evidence" value="ECO:0007669"/>
    <property type="project" value="UniProtKB-KW"/>
</dbReference>
<sequence length="212" mass="22663">MLTESEQDPATFWEEFYLTKRRTSSGRATAALQRIAAKLTPGRALDLGASHGDDVIWLAQQGWLARGCDISETAVARARARAAEVGLEQQAQFEQCDLSAALPEGAFDLITALYLQSPVALARAAILSQAARQLRPGGHLLVLSHAAPPPWSPKATPSTIFPSLAEELAVIGAPTPELEAIHAEIVTRPGRGPDGAEATLEDNLVLVRMRLT</sequence>
<proteinExistence type="predicted"/>
<organism evidence="2 3">
    <name type="scientific">Paracoccus tibetensis</name>
    <dbReference type="NCBI Taxonomy" id="336292"/>
    <lineage>
        <taxon>Bacteria</taxon>
        <taxon>Pseudomonadati</taxon>
        <taxon>Pseudomonadota</taxon>
        <taxon>Alphaproteobacteria</taxon>
        <taxon>Rhodobacterales</taxon>
        <taxon>Paracoccaceae</taxon>
        <taxon>Paracoccus</taxon>
    </lineage>
</organism>
<dbReference type="InterPro" id="IPR050508">
    <property type="entry name" value="Methyltransf_Superfamily"/>
</dbReference>
<protein>
    <submittedName>
        <fullName evidence="2">Methyltransferase domain-containing protein</fullName>
    </submittedName>
</protein>
<keyword evidence="3" id="KW-1185">Reference proteome</keyword>
<dbReference type="InterPro" id="IPR029063">
    <property type="entry name" value="SAM-dependent_MTases_sf"/>
</dbReference>
<reference evidence="2 3" key="1">
    <citation type="submission" date="2016-10" db="EMBL/GenBank/DDBJ databases">
        <authorList>
            <person name="de Groot N.N."/>
        </authorList>
    </citation>
    <scope>NUCLEOTIDE SEQUENCE [LARGE SCALE GENOMIC DNA]</scope>
    <source>
        <strain evidence="2 3">CGMCC 1.8925</strain>
    </source>
</reference>
<dbReference type="GO" id="GO:0032259">
    <property type="term" value="P:methylation"/>
    <property type="evidence" value="ECO:0007669"/>
    <property type="project" value="UniProtKB-KW"/>
</dbReference>
<name>A0A1G5HMF1_9RHOB</name>
<dbReference type="RefSeq" id="WP_090743962.1">
    <property type="nucleotide sequence ID" value="NZ_FMVT01000007.1"/>
</dbReference>
<dbReference type="OrthoDB" id="9765084at2"/>
<dbReference type="AlphaFoldDB" id="A0A1G5HMF1"/>
<dbReference type="SUPFAM" id="SSF53335">
    <property type="entry name" value="S-adenosyl-L-methionine-dependent methyltransferases"/>
    <property type="match status" value="1"/>
</dbReference>
<dbReference type="EMBL" id="FMVT01000007">
    <property type="protein sequence ID" value="SCY64943.1"/>
    <property type="molecule type" value="Genomic_DNA"/>
</dbReference>
<dbReference type="Gene3D" id="3.40.50.150">
    <property type="entry name" value="Vaccinia Virus protein VP39"/>
    <property type="match status" value="1"/>
</dbReference>
<dbReference type="Pfam" id="PF13649">
    <property type="entry name" value="Methyltransf_25"/>
    <property type="match status" value="1"/>
</dbReference>
<evidence type="ECO:0000313" key="3">
    <source>
        <dbReference type="Proteomes" id="UP000199502"/>
    </source>
</evidence>
<dbReference type="CDD" id="cd02440">
    <property type="entry name" value="AdoMet_MTases"/>
    <property type="match status" value="1"/>
</dbReference>
<evidence type="ECO:0000259" key="1">
    <source>
        <dbReference type="Pfam" id="PF13649"/>
    </source>
</evidence>
<dbReference type="Proteomes" id="UP000199502">
    <property type="component" value="Unassembled WGS sequence"/>
</dbReference>
<keyword evidence="2" id="KW-0489">Methyltransferase</keyword>
<accession>A0A1G5HMF1</accession>
<dbReference type="InterPro" id="IPR041698">
    <property type="entry name" value="Methyltransf_25"/>
</dbReference>